<keyword evidence="3" id="KW-0964">Secreted</keyword>
<evidence type="ECO:0007829" key="15">
    <source>
        <dbReference type="PeptideAtlas" id="Q66I57"/>
    </source>
</evidence>
<dbReference type="RefSeq" id="NP_001004655.1">
    <property type="nucleotide sequence ID" value="NM_001004655.1"/>
</dbReference>
<dbReference type="InterPro" id="IPR000421">
    <property type="entry name" value="FA58C"/>
</dbReference>
<keyword evidence="5" id="KW-0472">Membrane</keyword>
<dbReference type="CTD" id="447917"/>
<dbReference type="GO" id="GO:0010842">
    <property type="term" value="P:retina layer formation"/>
    <property type="evidence" value="ECO:0000318"/>
    <property type="project" value="GO_Central"/>
</dbReference>
<dbReference type="PANTHER" id="PTHR46806:SF5">
    <property type="entry name" value="F5_8 TYPE C DOMAIN-CONTAINING PROTEIN"/>
    <property type="match status" value="1"/>
</dbReference>
<evidence type="ECO:0000313" key="13">
    <source>
        <dbReference type="RefSeq" id="NP_001004655.1"/>
    </source>
</evidence>
<evidence type="ECO:0000256" key="5">
    <source>
        <dbReference type="ARBA" id="ARBA00023136"/>
    </source>
</evidence>
<dbReference type="GeneID" id="447917"/>
<keyword evidence="6" id="KW-1015">Disulfide bond</keyword>
<reference evidence="13" key="1">
    <citation type="journal article" date="2002" name="Proc. Natl. Acad. Sci. U.S.A.">
        <title>Generation and initial analysis of more than 15,000 full-length human and mouse cDNA sequences.</title>
        <authorList>
            <consortium name="Mammalian Gene Collection Program Team"/>
            <person name="Strausberg R.L."/>
            <person name="Feingold E.A."/>
            <person name="Grouse L.H."/>
            <person name="Derge J.G."/>
            <person name="Klausner R.D."/>
            <person name="Collins F.S."/>
            <person name="Wagner L."/>
            <person name="Shenmen C.M."/>
            <person name="Schuler G.D."/>
            <person name="Altschul S.F."/>
            <person name="Zeeberg B."/>
            <person name="Buetow K.H."/>
            <person name="Schaefer C.F."/>
            <person name="Bhat N.K."/>
            <person name="Hopkins R.F."/>
            <person name="Jordan H."/>
            <person name="Moore T."/>
            <person name="Max S.I."/>
            <person name="Wang J."/>
            <person name="Hsieh F."/>
            <person name="Diatchenko L."/>
            <person name="Marusina K."/>
            <person name="Farmer A.A."/>
            <person name="Rubin G.M."/>
            <person name="Hong L."/>
            <person name="Stapleton M."/>
            <person name="Soares M.B."/>
            <person name="Bonaldo M.F."/>
            <person name="Casavant T.L."/>
            <person name="Scheetz T.E."/>
            <person name="Brownstein M.J."/>
            <person name="Usdin T.B."/>
            <person name="Toshiyuki S."/>
            <person name="Carninci P."/>
            <person name="Prange C."/>
            <person name="Raha S.S."/>
            <person name="Loquellano N.A."/>
            <person name="Peters G.J."/>
            <person name="Abramson R.D."/>
            <person name="Mullahy S.J."/>
            <person name="Bosak S.A."/>
            <person name="McEwan P.J."/>
            <person name="McKernan K.J."/>
            <person name="Malek J.A."/>
            <person name="Gunaratne P.H."/>
            <person name="Richards S."/>
            <person name="Worley K.C."/>
            <person name="Hale S."/>
            <person name="Garcia A.M."/>
            <person name="Gay L.J."/>
            <person name="Hulyk S.W."/>
            <person name="Villalon D.K."/>
            <person name="Muzny D.M."/>
            <person name="Sodergren E.J."/>
            <person name="Lu X."/>
            <person name="Gibbs R.A."/>
            <person name="Fahey J."/>
            <person name="Helton E."/>
            <person name="Ketteman M."/>
            <person name="Madan A."/>
            <person name="Rodrigues S."/>
            <person name="Sanchez A."/>
            <person name="Whiting M."/>
            <person name="Madan A."/>
            <person name="Young A.C."/>
            <person name="Shevchenko Y."/>
            <person name="Bouffard G.G."/>
            <person name="Blakesley R.W."/>
            <person name="Touchman J.W."/>
            <person name="Green E.D."/>
            <person name="Dickson M.C."/>
            <person name="Rodriguez A.C."/>
            <person name="Grimwood J."/>
            <person name="Schmutz J."/>
            <person name="Myers R.M."/>
            <person name="Butterfield Y.S."/>
            <person name="Krzywinski M.I."/>
            <person name="Skalska U."/>
            <person name="Smailus D.E."/>
            <person name="Schnerch A."/>
            <person name="Schein J.E."/>
            <person name="Jones S.J."/>
            <person name="Marra M.A."/>
        </authorList>
    </citation>
    <scope>NUCLEOTIDE SEQUENCE</scope>
</reference>
<evidence type="ECO:0000256" key="2">
    <source>
        <dbReference type="ARBA" id="ARBA00004613"/>
    </source>
</evidence>
<dbReference type="AlphaFoldDB" id="Q66I57"/>
<evidence type="ECO:0000256" key="8">
    <source>
        <dbReference type="SAM" id="SignalP"/>
    </source>
</evidence>
<dbReference type="PROSITE" id="PS50022">
    <property type="entry name" value="FA58C_3"/>
    <property type="match status" value="1"/>
</dbReference>
<dbReference type="GO" id="GO:0007155">
    <property type="term" value="P:cell adhesion"/>
    <property type="evidence" value="ECO:0007669"/>
    <property type="project" value="UniProtKB-KW"/>
</dbReference>
<evidence type="ECO:0000256" key="3">
    <source>
        <dbReference type="ARBA" id="ARBA00022525"/>
    </source>
</evidence>
<accession>Q66I57</accession>
<feature type="signal peptide" evidence="8">
    <location>
        <begin position="1"/>
        <end position="22"/>
    </location>
</feature>
<dbReference type="EMBL" id="BC081521">
    <property type="protein sequence ID" value="AAH81521.1"/>
    <property type="molecule type" value="mRNA"/>
</dbReference>
<feature type="domain" description="F5/8 type C" evidence="9">
    <location>
        <begin position="89"/>
        <end position="245"/>
    </location>
</feature>
<dbReference type="InterPro" id="IPR008979">
    <property type="entry name" value="Galactose-bd-like_sf"/>
</dbReference>
<dbReference type="OrthoDB" id="9973968at2759"/>
<evidence type="ECO:0000313" key="11">
    <source>
        <dbReference type="EMBL" id="AAI65112.1"/>
    </source>
</evidence>
<dbReference type="PANTHER" id="PTHR46806">
    <property type="entry name" value="F5/8 TYPE C DOMAIN-CONTAINING PROTEIN"/>
    <property type="match status" value="1"/>
</dbReference>
<keyword evidence="4" id="KW-0130">Cell adhesion</keyword>
<evidence type="ECO:0000256" key="7">
    <source>
        <dbReference type="SAM" id="MobiDB-lite"/>
    </source>
</evidence>
<keyword evidence="8 13" id="KW-0732">Signal</keyword>
<gene>
    <name evidence="13 14" type="primary">rs1b</name>
    <name evidence="10 13" type="ORF">zgc:103748</name>
</gene>
<dbReference type="GlyGen" id="Q66I57">
    <property type="glycosylation" value="1 site"/>
</dbReference>
<dbReference type="GO" id="GO:0005615">
    <property type="term" value="C:extracellular space"/>
    <property type="evidence" value="ECO:0000318"/>
    <property type="project" value="GO_Central"/>
</dbReference>
<dbReference type="SUPFAM" id="SSF49785">
    <property type="entry name" value="Galactose-binding domain-like"/>
    <property type="match status" value="1"/>
</dbReference>
<dbReference type="GO" id="GO:0009897">
    <property type="term" value="C:external side of plasma membrane"/>
    <property type="evidence" value="ECO:0000318"/>
    <property type="project" value="GO_Central"/>
</dbReference>
<reference evidence="10" key="2">
    <citation type="submission" date="2004-09" db="EMBL/GenBank/DDBJ databases">
        <authorList>
            <consortium name="NIH - Zebrafish Gene Collection (ZGC) project"/>
        </authorList>
    </citation>
    <scope>NUCLEOTIDE SEQUENCE [LARGE SCALE MRNA]</scope>
    <source>
        <tissue evidence="10">Eye</tissue>
        <tissue evidence="11">PCR rescue</tissue>
    </source>
</reference>
<dbReference type="GO" id="GO:0012505">
    <property type="term" value="C:endomembrane system"/>
    <property type="evidence" value="ECO:0007669"/>
    <property type="project" value="UniProtKB-SubCell"/>
</dbReference>
<proteinExistence type="evidence at protein level"/>
<dbReference type="InterPro" id="IPR050633">
    <property type="entry name" value="Neuropilin_MCO_CoagFactor"/>
</dbReference>
<dbReference type="EMBL" id="BC165112">
    <property type="protein sequence ID" value="AAI65112.1"/>
    <property type="molecule type" value="mRNA"/>
</dbReference>
<evidence type="ECO:0000259" key="9">
    <source>
        <dbReference type="PROSITE" id="PS50022"/>
    </source>
</evidence>
<dbReference type="Proteomes" id="UP000000437">
    <property type="component" value="Chromosome 23"/>
</dbReference>
<keyword evidence="15" id="KW-1267">Proteomics identification</keyword>
<evidence type="ECO:0000256" key="1">
    <source>
        <dbReference type="ARBA" id="ARBA00004184"/>
    </source>
</evidence>
<evidence type="ECO:0000313" key="10">
    <source>
        <dbReference type="EMBL" id="AAH81521.1"/>
    </source>
</evidence>
<dbReference type="FunFam" id="2.60.120.260:FF:000002">
    <property type="entry name" value="Coagulation factor VIII"/>
    <property type="match status" value="1"/>
</dbReference>
<organism evidence="10">
    <name type="scientific">Danio rerio</name>
    <name type="common">Zebrafish</name>
    <name type="synonym">Brachydanio rerio</name>
    <dbReference type="NCBI Taxonomy" id="7955"/>
    <lineage>
        <taxon>Eukaryota</taxon>
        <taxon>Metazoa</taxon>
        <taxon>Chordata</taxon>
        <taxon>Craniata</taxon>
        <taxon>Vertebrata</taxon>
        <taxon>Euteleostomi</taxon>
        <taxon>Actinopterygii</taxon>
        <taxon>Neopterygii</taxon>
        <taxon>Teleostei</taxon>
        <taxon>Ostariophysi</taxon>
        <taxon>Cypriniformes</taxon>
        <taxon>Danionidae</taxon>
        <taxon>Danioninae</taxon>
        <taxon>Danio</taxon>
    </lineage>
</organism>
<reference evidence="13" key="4">
    <citation type="submission" date="2025-04" db="UniProtKB">
        <authorList>
            <consortium name="RefSeq"/>
        </authorList>
    </citation>
    <scope>IDENTIFICATION</scope>
</reference>
<dbReference type="ZFIN" id="ZDB-GENE-040912-96">
    <property type="gene designation" value="rs1b"/>
</dbReference>
<comment type="subcellular location">
    <subcellularLocation>
        <location evidence="1">Endomembrane system</location>
        <topology evidence="1">Peripheral membrane protein</topology>
    </subcellularLocation>
    <subcellularLocation>
        <location evidence="2">Secreted</location>
    </subcellularLocation>
</comment>
<dbReference type="CDD" id="cd00057">
    <property type="entry name" value="FA58C"/>
    <property type="match status" value="1"/>
</dbReference>
<dbReference type="Pfam" id="PF00754">
    <property type="entry name" value="F5_F8_type_C"/>
    <property type="match status" value="1"/>
</dbReference>
<feature type="region of interest" description="Disordered" evidence="7">
    <location>
        <begin position="48"/>
        <end position="74"/>
    </location>
</feature>
<feature type="chain" id="PRO_5035034078" evidence="8 13">
    <location>
        <begin position="23"/>
        <end position="250"/>
    </location>
</feature>
<evidence type="ECO:0000256" key="4">
    <source>
        <dbReference type="ARBA" id="ARBA00022889"/>
    </source>
</evidence>
<dbReference type="SMART" id="SM00231">
    <property type="entry name" value="FA58C"/>
    <property type="match status" value="1"/>
</dbReference>
<dbReference type="Gene3D" id="2.60.120.260">
    <property type="entry name" value="Galactose-binding domain-like"/>
    <property type="match status" value="1"/>
</dbReference>
<name>Q66I57_DANRE</name>
<evidence type="ECO:0000256" key="6">
    <source>
        <dbReference type="ARBA" id="ARBA00023157"/>
    </source>
</evidence>
<evidence type="ECO:0000313" key="12">
    <source>
        <dbReference type="Proteomes" id="UP000000437"/>
    </source>
</evidence>
<keyword evidence="12" id="KW-1185">Reference proteome</keyword>
<protein>
    <submittedName>
        <fullName evidence="13">Retinoschisin 1b precursor</fullName>
    </submittedName>
    <submittedName>
        <fullName evidence="10 11">Zgc:103748</fullName>
    </submittedName>
</protein>
<evidence type="ECO:0000313" key="14">
    <source>
        <dbReference type="ZFIN" id="ZDB-GENE-040912-96"/>
    </source>
</evidence>
<dbReference type="AGR" id="ZFIN:ZDB-GENE-040912-96"/>
<sequence>MDRRMLSALLLLSAHVFIDVHTQGELEIPWPYEEESDVKVVESENQTPSGCSCACQNSPPTRPPSWTPSSTTTTTPATYSPILDCMPECPYHRPLGFESGSVLGDQLTCSNQDQYSGWFSSWTPNKARLNSQGFGCAWLSKAQDSSQWLQVDLLQVRVVSGILSQGRCDADEWITKYSLQYRSEEHLNWVYYKDQTGNNRVFYGNTDRSSTVQNLLRPPIVARYLRILPLGFHTRIALRMELLICMNKCG</sequence>
<reference evidence="12" key="3">
    <citation type="journal article" date="2013" name="Nature">
        <title>The zebrafish reference genome sequence and its relationship to the human genome.</title>
        <authorList>
            <consortium name="Genome Reference Consortium Zebrafish"/>
            <person name="Howe K."/>
            <person name="Clark M.D."/>
            <person name="Torroja C.F."/>
            <person name="Torrance J."/>
            <person name="Berthelot C."/>
            <person name="Muffato M."/>
            <person name="Collins J.E."/>
            <person name="Humphray S."/>
            <person name="McLaren K."/>
            <person name="Matthews L."/>
            <person name="McLaren S."/>
            <person name="Sealy I."/>
            <person name="Caccamo M."/>
            <person name="Churcher C."/>
            <person name="Scott C."/>
            <person name="Barrett J.C."/>
            <person name="Koch R."/>
            <person name="Rauch G.J."/>
            <person name="White S."/>
            <person name="Chow W."/>
            <person name="Kilian B."/>
            <person name="Quintais L.T."/>
            <person name="Guerra-Assuncao J.A."/>
            <person name="Zhou Y."/>
            <person name="Gu Y."/>
            <person name="Yen J."/>
            <person name="Vogel J.H."/>
            <person name="Eyre T."/>
            <person name="Redmond S."/>
            <person name="Banerjee R."/>
            <person name="Chi J."/>
            <person name="Fu B."/>
            <person name="Langley E."/>
            <person name="Maguire S.F."/>
            <person name="Laird G.K."/>
            <person name="Lloyd D."/>
            <person name="Kenyon E."/>
            <person name="Donaldson S."/>
            <person name="Sehra H."/>
            <person name="Almeida-King J."/>
            <person name="Loveland J."/>
            <person name="Trevanion S."/>
            <person name="Jones M."/>
            <person name="Quail M."/>
            <person name="Willey D."/>
            <person name="Hunt A."/>
            <person name="Burton J."/>
            <person name="Sims S."/>
            <person name="McLay K."/>
            <person name="Plumb B."/>
            <person name="Davis J."/>
            <person name="Clee C."/>
            <person name="Oliver K."/>
            <person name="Clark R."/>
            <person name="Riddle C."/>
            <person name="Elliot D."/>
            <person name="Eliott D."/>
            <person name="Threadgold G."/>
            <person name="Harden G."/>
            <person name="Ware D."/>
            <person name="Begum S."/>
            <person name="Mortimore B."/>
            <person name="Mortimer B."/>
            <person name="Kerry G."/>
            <person name="Heath P."/>
            <person name="Phillimore B."/>
            <person name="Tracey A."/>
            <person name="Corby N."/>
            <person name="Dunn M."/>
            <person name="Johnson C."/>
            <person name="Wood J."/>
            <person name="Clark S."/>
            <person name="Pelan S."/>
            <person name="Griffiths G."/>
            <person name="Smith M."/>
            <person name="Glithero R."/>
            <person name="Howden P."/>
            <person name="Barker N."/>
            <person name="Lloyd C."/>
            <person name="Stevens C."/>
            <person name="Harley J."/>
            <person name="Holt K."/>
            <person name="Panagiotidis G."/>
            <person name="Lovell J."/>
            <person name="Beasley H."/>
            <person name="Henderson C."/>
            <person name="Gordon D."/>
            <person name="Auger K."/>
            <person name="Wright D."/>
            <person name="Collins J."/>
            <person name="Raisen C."/>
            <person name="Dyer L."/>
            <person name="Leung K."/>
            <person name="Robertson L."/>
            <person name="Ambridge K."/>
            <person name="Leongamornlert D."/>
            <person name="McGuire S."/>
            <person name="Gilderthorp R."/>
            <person name="Griffiths C."/>
            <person name="Manthravadi D."/>
            <person name="Nichol S."/>
            <person name="Barker G."/>
            <person name="Whitehead S."/>
            <person name="Kay M."/>
            <person name="Brown J."/>
            <person name="Murnane C."/>
            <person name="Gray E."/>
            <person name="Humphries M."/>
            <person name="Sycamore N."/>
            <person name="Barker D."/>
            <person name="Saunders D."/>
            <person name="Wallis J."/>
            <person name="Babbage A."/>
            <person name="Hammond S."/>
            <person name="Mashreghi-Mohammadi M."/>
            <person name="Barr L."/>
            <person name="Martin S."/>
            <person name="Wray P."/>
            <person name="Ellington A."/>
            <person name="Matthews N."/>
            <person name="Ellwood M."/>
            <person name="Woodmansey R."/>
            <person name="Clark G."/>
            <person name="Cooper J."/>
            <person name="Cooper J."/>
            <person name="Tromans A."/>
            <person name="Grafham D."/>
            <person name="Skuce C."/>
            <person name="Pandian R."/>
            <person name="Andrews R."/>
            <person name="Harrison E."/>
            <person name="Kimberley A."/>
            <person name="Garnett J."/>
            <person name="Fosker N."/>
            <person name="Hall R."/>
            <person name="Garner P."/>
            <person name="Kelly D."/>
            <person name="Bird C."/>
            <person name="Palmer S."/>
            <person name="Gehring I."/>
            <person name="Berger A."/>
            <person name="Dooley C.M."/>
            <person name="Ersan-Urun Z."/>
            <person name="Eser C."/>
            <person name="Geiger H."/>
            <person name="Geisler M."/>
            <person name="Karotki L."/>
            <person name="Kirn A."/>
            <person name="Konantz J."/>
            <person name="Konantz M."/>
            <person name="Oberlander M."/>
            <person name="Rudolph-Geiger S."/>
            <person name="Teucke M."/>
            <person name="Lanz C."/>
            <person name="Raddatz G."/>
            <person name="Osoegawa K."/>
            <person name="Zhu B."/>
            <person name="Rapp A."/>
            <person name="Widaa S."/>
            <person name="Langford C."/>
            <person name="Yang F."/>
            <person name="Schuster S.C."/>
            <person name="Carter N.P."/>
            <person name="Harrow J."/>
            <person name="Ning Z."/>
            <person name="Herrero J."/>
            <person name="Searle S.M."/>
            <person name="Enright A."/>
            <person name="Geisler R."/>
            <person name="Plasterk R.H."/>
            <person name="Lee C."/>
            <person name="Westerfield M."/>
            <person name="de Jong P.J."/>
            <person name="Zon L.I."/>
            <person name="Postlethwait J.H."/>
            <person name="Nusslein-Volhard C."/>
            <person name="Hubbard T.J."/>
            <person name="Roest Crollius H."/>
            <person name="Rogers J."/>
            <person name="Stemple D.L."/>
        </authorList>
    </citation>
    <scope>NUCLEOTIDE SEQUENCE [LARGE SCALE GENOMIC DNA]</scope>
</reference>